<dbReference type="EMBL" id="GEDC01005923">
    <property type="protein sequence ID" value="JAS31375.1"/>
    <property type="molecule type" value="Transcribed_RNA"/>
</dbReference>
<protein>
    <recommendedName>
        <fullName evidence="6">THAP-type domain-containing protein</fullName>
    </recommendedName>
</protein>
<accession>A0A1B6E0D3</accession>
<evidence type="ECO:0000256" key="5">
    <source>
        <dbReference type="PROSITE-ProRule" id="PRU00309"/>
    </source>
</evidence>
<name>A0A1B6E0D3_9HEMI</name>
<dbReference type="SUPFAM" id="SSF57716">
    <property type="entry name" value="Glucocorticoid receptor-like (DNA-binding domain)"/>
    <property type="match status" value="1"/>
</dbReference>
<organism evidence="7">
    <name type="scientific">Clastoptera arizonana</name>
    <name type="common">Arizona spittle bug</name>
    <dbReference type="NCBI Taxonomy" id="38151"/>
    <lineage>
        <taxon>Eukaryota</taxon>
        <taxon>Metazoa</taxon>
        <taxon>Ecdysozoa</taxon>
        <taxon>Arthropoda</taxon>
        <taxon>Hexapoda</taxon>
        <taxon>Insecta</taxon>
        <taxon>Pterygota</taxon>
        <taxon>Neoptera</taxon>
        <taxon>Paraneoptera</taxon>
        <taxon>Hemiptera</taxon>
        <taxon>Auchenorrhyncha</taxon>
        <taxon>Cercopoidea</taxon>
        <taxon>Clastopteridae</taxon>
        <taxon>Clastoptera</taxon>
    </lineage>
</organism>
<keyword evidence="3" id="KW-0862">Zinc</keyword>
<gene>
    <name evidence="7" type="ORF">g.14566</name>
</gene>
<keyword evidence="2 5" id="KW-0863">Zinc-finger</keyword>
<dbReference type="InterPro" id="IPR006612">
    <property type="entry name" value="THAP_Znf"/>
</dbReference>
<keyword evidence="1" id="KW-0479">Metal-binding</keyword>
<reference evidence="7" key="1">
    <citation type="submission" date="2015-12" db="EMBL/GenBank/DDBJ databases">
        <title>De novo transcriptome assembly of four potential Pierce s Disease insect vectors from Arizona vineyards.</title>
        <authorList>
            <person name="Tassone E.E."/>
        </authorList>
    </citation>
    <scope>NUCLEOTIDE SEQUENCE</scope>
</reference>
<dbReference type="GO" id="GO:0003677">
    <property type="term" value="F:DNA binding"/>
    <property type="evidence" value="ECO:0007669"/>
    <property type="project" value="UniProtKB-UniRule"/>
</dbReference>
<dbReference type="Pfam" id="PF05485">
    <property type="entry name" value="THAP"/>
    <property type="match status" value="1"/>
</dbReference>
<evidence type="ECO:0000256" key="3">
    <source>
        <dbReference type="ARBA" id="ARBA00022833"/>
    </source>
</evidence>
<evidence type="ECO:0000256" key="4">
    <source>
        <dbReference type="ARBA" id="ARBA00023125"/>
    </source>
</evidence>
<evidence type="ECO:0000256" key="1">
    <source>
        <dbReference type="ARBA" id="ARBA00022723"/>
    </source>
</evidence>
<dbReference type="SMART" id="SM00980">
    <property type="entry name" value="THAP"/>
    <property type="match status" value="1"/>
</dbReference>
<sequence>MRTKISKDLKKNYPRQCAVFGCPVNAKCHPHVKLFDFPNRERIRYKKWVALANNPVLFAHQLKHPMICIGHFTSKQFTTPLKNELKPNAVPTMFNPHLNKCLIVRKENIHSKQGLNLSMLKKDRSDTINNNQISALFSKKEGKARIIINTTNRVSNFFDETNISVNLLSKLFSKPTEKSSELSFSRWIELAKKQNIICDQVAYALNTAKNLNNYTETLSDEDEHFSSDQHEDAQNITRDLNDSVTISSLFETGEDDELKHVQKNIKHIHNYTEVISSSDDSSIRNIDEDDILVKEQQNYGNSTVNQLSDCITVSSPSDSDEGTSSCFEEQNQMICDKEEHAQVIVKHSNNYMEVILSSDDNVNYIFEDDNKICDQQDDFIHKTLNKLNSCITNSSPMDCANVELLSYDNGLSILSEEYSDEEFRGFP</sequence>
<dbReference type="SMART" id="SM00692">
    <property type="entry name" value="DM3"/>
    <property type="match status" value="1"/>
</dbReference>
<dbReference type="AlphaFoldDB" id="A0A1B6E0D3"/>
<evidence type="ECO:0000259" key="6">
    <source>
        <dbReference type="PROSITE" id="PS50950"/>
    </source>
</evidence>
<feature type="domain" description="THAP-type" evidence="6">
    <location>
        <begin position="13"/>
        <end position="94"/>
    </location>
</feature>
<keyword evidence="4 5" id="KW-0238">DNA-binding</keyword>
<evidence type="ECO:0000256" key="2">
    <source>
        <dbReference type="ARBA" id="ARBA00022771"/>
    </source>
</evidence>
<evidence type="ECO:0000313" key="7">
    <source>
        <dbReference type="EMBL" id="JAS31375.1"/>
    </source>
</evidence>
<dbReference type="PROSITE" id="PS50950">
    <property type="entry name" value="ZF_THAP"/>
    <property type="match status" value="1"/>
</dbReference>
<dbReference type="GO" id="GO:0008270">
    <property type="term" value="F:zinc ion binding"/>
    <property type="evidence" value="ECO:0007669"/>
    <property type="project" value="UniProtKB-KW"/>
</dbReference>
<proteinExistence type="predicted"/>